<reference evidence="2" key="1">
    <citation type="submission" date="2015-10" db="EMBL/GenBank/DDBJ databases">
        <authorList>
            <person name="Regsiter A."/>
            <person name="william w."/>
        </authorList>
    </citation>
    <scope>NUCLEOTIDE SEQUENCE</scope>
    <source>
        <strain evidence="2">Montdore</strain>
    </source>
</reference>
<accession>A0A292Q122</accession>
<proteinExistence type="predicted"/>
<sequence length="181" mass="20614">MSFSCVGSEDSPPPPPAPPPPPPLSKRYTDYARESHLSILAPTDWDEWVPPPGVQLKTDVICFSCRKAPGRDDIGLCKNCSPILSNPRPRDSRFTLSNYARDSFCGINPYRPISQYGSIIFEEDEAMEDDGDSDDGIDFSDAYYAIMYEEWREQEELKVRREEKMRKRRADKRPGRNGMGT</sequence>
<evidence type="ECO:0000256" key="1">
    <source>
        <dbReference type="SAM" id="MobiDB-lite"/>
    </source>
</evidence>
<keyword evidence="3" id="KW-1185">Reference proteome</keyword>
<protein>
    <submittedName>
        <fullName evidence="2">Uncharacterized protein</fullName>
    </submittedName>
</protein>
<name>A0A292Q122_9PEZI</name>
<feature type="compositionally biased region" description="Pro residues" evidence="1">
    <location>
        <begin position="11"/>
        <end position="24"/>
    </location>
</feature>
<organism evidence="2 3">
    <name type="scientific">Tuber aestivum</name>
    <name type="common">summer truffle</name>
    <dbReference type="NCBI Taxonomy" id="59557"/>
    <lineage>
        <taxon>Eukaryota</taxon>
        <taxon>Fungi</taxon>
        <taxon>Dikarya</taxon>
        <taxon>Ascomycota</taxon>
        <taxon>Pezizomycotina</taxon>
        <taxon>Pezizomycetes</taxon>
        <taxon>Pezizales</taxon>
        <taxon>Tuberaceae</taxon>
        <taxon>Tuber</taxon>
    </lineage>
</organism>
<dbReference type="EMBL" id="LN890988">
    <property type="protein sequence ID" value="CUS12578.1"/>
    <property type="molecule type" value="Genomic_DNA"/>
</dbReference>
<dbReference type="SUPFAM" id="SSF101447">
    <property type="entry name" value="Formin homology 2 domain (FH2 domain)"/>
    <property type="match status" value="1"/>
</dbReference>
<dbReference type="Proteomes" id="UP001412239">
    <property type="component" value="Unassembled WGS sequence"/>
</dbReference>
<evidence type="ECO:0000313" key="3">
    <source>
        <dbReference type="Proteomes" id="UP001412239"/>
    </source>
</evidence>
<gene>
    <name evidence="2" type="ORF">GSTUAT00003315001</name>
</gene>
<feature type="region of interest" description="Disordered" evidence="1">
    <location>
        <begin position="159"/>
        <end position="181"/>
    </location>
</feature>
<feature type="region of interest" description="Disordered" evidence="1">
    <location>
        <begin position="1"/>
        <end position="28"/>
    </location>
</feature>
<dbReference type="AlphaFoldDB" id="A0A292Q122"/>
<evidence type="ECO:0000313" key="2">
    <source>
        <dbReference type="EMBL" id="CUS12578.1"/>
    </source>
</evidence>